<dbReference type="InterPro" id="IPR016181">
    <property type="entry name" value="Acyl_CoA_acyltransferase"/>
</dbReference>
<dbReference type="OrthoDB" id="61113at2759"/>
<dbReference type="SUPFAM" id="SSF55729">
    <property type="entry name" value="Acyl-CoA N-acyltransferases (Nat)"/>
    <property type="match status" value="1"/>
</dbReference>
<sequence>MIVKQLKNPSEREVERIVELTVRAFSGTVPNAPFLGGDWTLHAEYCRSQTRATALEGELYVGVTESGLIVSTASWFPPGRSMFDSDAQKALGYNQFRTKLKAEAKEWENNIFAKIVVESVETLFTKEEIASRWWCYNLVTDPAYQRRGYATAVMKILADKADKLDNILGLIATTQENVNFYRGIGYRERGCVHVPAPTGDFDMHVMARDQSSKSFD</sequence>
<evidence type="ECO:0000259" key="1">
    <source>
        <dbReference type="PROSITE" id="PS51186"/>
    </source>
</evidence>
<name>A0A8H7Y9C9_PSICU</name>
<accession>A0A8H7Y9C9</accession>
<dbReference type="InterPro" id="IPR000182">
    <property type="entry name" value="GNAT_dom"/>
</dbReference>
<dbReference type="PANTHER" id="PTHR42791">
    <property type="entry name" value="GNAT FAMILY ACETYLTRANSFERASE"/>
    <property type="match status" value="1"/>
</dbReference>
<feature type="domain" description="N-acetyltransferase" evidence="1">
    <location>
        <begin position="77"/>
        <end position="208"/>
    </location>
</feature>
<dbReference type="CDD" id="cd04301">
    <property type="entry name" value="NAT_SF"/>
    <property type="match status" value="1"/>
</dbReference>
<dbReference type="PANTHER" id="PTHR42791:SF1">
    <property type="entry name" value="N-ACETYLTRANSFERASE DOMAIN-CONTAINING PROTEIN"/>
    <property type="match status" value="1"/>
</dbReference>
<dbReference type="Pfam" id="PF13508">
    <property type="entry name" value="Acetyltransf_7"/>
    <property type="match status" value="1"/>
</dbReference>
<proteinExistence type="predicted"/>
<dbReference type="Gene3D" id="3.40.630.30">
    <property type="match status" value="1"/>
</dbReference>
<dbReference type="AlphaFoldDB" id="A0A8H7Y9C9"/>
<organism evidence="2">
    <name type="scientific">Psilocybe cubensis</name>
    <name type="common">Psychedelic mushroom</name>
    <name type="synonym">Stropharia cubensis</name>
    <dbReference type="NCBI Taxonomy" id="181762"/>
    <lineage>
        <taxon>Eukaryota</taxon>
        <taxon>Fungi</taxon>
        <taxon>Dikarya</taxon>
        <taxon>Basidiomycota</taxon>
        <taxon>Agaricomycotina</taxon>
        <taxon>Agaricomycetes</taxon>
        <taxon>Agaricomycetidae</taxon>
        <taxon>Agaricales</taxon>
        <taxon>Agaricineae</taxon>
        <taxon>Strophariaceae</taxon>
        <taxon>Psilocybe</taxon>
    </lineage>
</organism>
<dbReference type="EMBL" id="JAFIQS010000002">
    <property type="protein sequence ID" value="KAG5173279.1"/>
    <property type="molecule type" value="Genomic_DNA"/>
</dbReference>
<dbReference type="PROSITE" id="PS51186">
    <property type="entry name" value="GNAT"/>
    <property type="match status" value="1"/>
</dbReference>
<gene>
    <name evidence="2" type="ORF">JR316_002789</name>
</gene>
<reference evidence="2" key="1">
    <citation type="submission" date="2021-02" db="EMBL/GenBank/DDBJ databases">
        <title>Psilocybe cubensis genome.</title>
        <authorList>
            <person name="Mckernan K.J."/>
            <person name="Crawford S."/>
            <person name="Trippe A."/>
            <person name="Kane L.T."/>
            <person name="Mclaughlin S."/>
        </authorList>
    </citation>
    <scope>NUCLEOTIDE SEQUENCE [LARGE SCALE GENOMIC DNA]</scope>
    <source>
        <strain evidence="2">MGC-MH-2018</strain>
    </source>
</reference>
<protein>
    <recommendedName>
        <fullName evidence="1">N-acetyltransferase domain-containing protein</fullName>
    </recommendedName>
</protein>
<comment type="caution">
    <text evidence="2">The sequence shown here is derived from an EMBL/GenBank/DDBJ whole genome shotgun (WGS) entry which is preliminary data.</text>
</comment>
<evidence type="ECO:0000313" key="2">
    <source>
        <dbReference type="EMBL" id="KAG5173279.1"/>
    </source>
</evidence>
<dbReference type="InterPro" id="IPR052523">
    <property type="entry name" value="Trichothecene_AcTrans"/>
</dbReference>
<dbReference type="GO" id="GO:0016747">
    <property type="term" value="F:acyltransferase activity, transferring groups other than amino-acyl groups"/>
    <property type="evidence" value="ECO:0007669"/>
    <property type="project" value="InterPro"/>
</dbReference>